<dbReference type="Pfam" id="PF00704">
    <property type="entry name" value="Glyco_hydro_18"/>
    <property type="match status" value="1"/>
</dbReference>
<dbReference type="EMBL" id="BOOF01000003">
    <property type="protein sequence ID" value="GIH59962.1"/>
    <property type="molecule type" value="Genomic_DNA"/>
</dbReference>
<proteinExistence type="predicted"/>
<dbReference type="InterPro" id="IPR017853">
    <property type="entry name" value="GH"/>
</dbReference>
<dbReference type="PROSITE" id="PS51910">
    <property type="entry name" value="GH18_2"/>
    <property type="match status" value="1"/>
</dbReference>
<reference evidence="2 3" key="1">
    <citation type="submission" date="2021-01" db="EMBL/GenBank/DDBJ databases">
        <title>Whole genome shotgun sequence of Microbispora siamensis NBRC 104113.</title>
        <authorList>
            <person name="Komaki H."/>
            <person name="Tamura T."/>
        </authorList>
    </citation>
    <scope>NUCLEOTIDE SEQUENCE [LARGE SCALE GENOMIC DNA]</scope>
    <source>
        <strain evidence="2 3">NBRC 104113</strain>
    </source>
</reference>
<dbReference type="Proteomes" id="UP000660454">
    <property type="component" value="Unassembled WGS sequence"/>
</dbReference>
<comment type="caution">
    <text evidence="2">The sequence shown here is derived from an EMBL/GenBank/DDBJ whole genome shotgun (WGS) entry which is preliminary data.</text>
</comment>
<dbReference type="SUPFAM" id="SSF51445">
    <property type="entry name" value="(Trans)glycosidases"/>
    <property type="match status" value="1"/>
</dbReference>
<evidence type="ECO:0000313" key="2">
    <source>
        <dbReference type="EMBL" id="GIH59962.1"/>
    </source>
</evidence>
<gene>
    <name evidence="2" type="ORF">Msi02_07790</name>
</gene>
<dbReference type="InterPro" id="IPR029070">
    <property type="entry name" value="Chitinase_insertion_sf"/>
</dbReference>
<dbReference type="Gene3D" id="3.10.50.10">
    <property type="match status" value="1"/>
</dbReference>
<evidence type="ECO:0000313" key="3">
    <source>
        <dbReference type="Proteomes" id="UP000660454"/>
    </source>
</evidence>
<dbReference type="Gene3D" id="3.20.20.80">
    <property type="entry name" value="Glycosidases"/>
    <property type="match status" value="1"/>
</dbReference>
<keyword evidence="3" id="KW-1185">Reference proteome</keyword>
<dbReference type="InterPro" id="IPR001223">
    <property type="entry name" value="Glyco_hydro18_cat"/>
</dbReference>
<sequence length="74" mass="8285">MSSLSSPPCAHRDLLTGTQWLYDGNEFWSYDDPAVMLQKAAYIRLKGLGGSMLWSIDQDDNKASLTTALYSILR</sequence>
<protein>
    <recommendedName>
        <fullName evidence="1">GH18 domain-containing protein</fullName>
    </recommendedName>
</protein>
<accession>A0ABQ4GEU9</accession>
<name>A0ABQ4GEU9_9ACTN</name>
<dbReference type="RefSeq" id="WP_239108099.1">
    <property type="nucleotide sequence ID" value="NZ_BOOF01000003.1"/>
</dbReference>
<evidence type="ECO:0000259" key="1">
    <source>
        <dbReference type="PROSITE" id="PS51910"/>
    </source>
</evidence>
<feature type="domain" description="GH18" evidence="1">
    <location>
        <begin position="1"/>
        <end position="74"/>
    </location>
</feature>
<organism evidence="2 3">
    <name type="scientific">Microbispora siamensis</name>
    <dbReference type="NCBI Taxonomy" id="564413"/>
    <lineage>
        <taxon>Bacteria</taxon>
        <taxon>Bacillati</taxon>
        <taxon>Actinomycetota</taxon>
        <taxon>Actinomycetes</taxon>
        <taxon>Streptosporangiales</taxon>
        <taxon>Streptosporangiaceae</taxon>
        <taxon>Microbispora</taxon>
    </lineage>
</organism>